<dbReference type="InterPro" id="IPR036305">
    <property type="entry name" value="RGS_sf"/>
</dbReference>
<dbReference type="Proteomes" id="UP000035680">
    <property type="component" value="Unassembled WGS sequence"/>
</dbReference>
<dbReference type="PROSITE" id="PS50132">
    <property type="entry name" value="RGS"/>
    <property type="match status" value="1"/>
</dbReference>
<dbReference type="PRINTS" id="PR01301">
    <property type="entry name" value="RGSPROTEIN"/>
</dbReference>
<reference evidence="4" key="2">
    <citation type="submission" date="2015-08" db="UniProtKB">
        <authorList>
            <consortium name="WormBaseParasite"/>
        </authorList>
    </citation>
    <scope>IDENTIFICATION</scope>
</reference>
<feature type="compositionally biased region" description="Basic and acidic residues" evidence="1">
    <location>
        <begin position="972"/>
        <end position="982"/>
    </location>
</feature>
<organism evidence="3 4">
    <name type="scientific">Strongyloides venezuelensis</name>
    <name type="common">Threadworm</name>
    <dbReference type="NCBI Taxonomy" id="75913"/>
    <lineage>
        <taxon>Eukaryota</taxon>
        <taxon>Metazoa</taxon>
        <taxon>Ecdysozoa</taxon>
        <taxon>Nematoda</taxon>
        <taxon>Chromadorea</taxon>
        <taxon>Rhabditida</taxon>
        <taxon>Tylenchina</taxon>
        <taxon>Panagrolaimomorpha</taxon>
        <taxon>Strongyloidoidea</taxon>
        <taxon>Strongyloididae</taxon>
        <taxon>Strongyloides</taxon>
    </lineage>
</organism>
<feature type="compositionally biased region" description="Polar residues" evidence="1">
    <location>
        <begin position="986"/>
        <end position="995"/>
    </location>
</feature>
<dbReference type="SUPFAM" id="SSF48097">
    <property type="entry name" value="Regulator of G-protein signaling, RGS"/>
    <property type="match status" value="1"/>
</dbReference>
<feature type="compositionally biased region" description="Polar residues" evidence="1">
    <location>
        <begin position="883"/>
        <end position="919"/>
    </location>
</feature>
<evidence type="ECO:0000313" key="3">
    <source>
        <dbReference type="Proteomes" id="UP000035680"/>
    </source>
</evidence>
<dbReference type="GO" id="GO:0005886">
    <property type="term" value="C:plasma membrane"/>
    <property type="evidence" value="ECO:0007669"/>
    <property type="project" value="TreeGrafter"/>
</dbReference>
<evidence type="ECO:0000259" key="2">
    <source>
        <dbReference type="PROSITE" id="PS50132"/>
    </source>
</evidence>
<feature type="compositionally biased region" description="Basic and acidic residues" evidence="1">
    <location>
        <begin position="604"/>
        <end position="617"/>
    </location>
</feature>
<feature type="region of interest" description="Disordered" evidence="1">
    <location>
        <begin position="598"/>
        <end position="619"/>
    </location>
</feature>
<feature type="compositionally biased region" description="Low complexity" evidence="1">
    <location>
        <begin position="847"/>
        <end position="866"/>
    </location>
</feature>
<dbReference type="InterPro" id="IPR046995">
    <property type="entry name" value="RGS10/12/14-like"/>
</dbReference>
<evidence type="ECO:0000313" key="4">
    <source>
        <dbReference type="WBParaSite" id="SVE_1976000.2"/>
    </source>
</evidence>
<dbReference type="PANTHER" id="PTHR45945:SF3">
    <property type="entry name" value="REGULATOR OF G-PROTEIN SIGNALING LOCO"/>
    <property type="match status" value="1"/>
</dbReference>
<dbReference type="GO" id="GO:0005634">
    <property type="term" value="C:nucleus"/>
    <property type="evidence" value="ECO:0007669"/>
    <property type="project" value="TreeGrafter"/>
</dbReference>
<dbReference type="PANTHER" id="PTHR45945">
    <property type="entry name" value="REGULATOR OF G-PROTEIN SIGNALING LOCO"/>
    <property type="match status" value="1"/>
</dbReference>
<feature type="region of interest" description="Disordered" evidence="1">
    <location>
        <begin position="972"/>
        <end position="1034"/>
    </location>
</feature>
<dbReference type="SMART" id="SM00315">
    <property type="entry name" value="RGS"/>
    <property type="match status" value="1"/>
</dbReference>
<dbReference type="AlphaFoldDB" id="A0A0K0G4U9"/>
<feature type="region of interest" description="Disordered" evidence="1">
    <location>
        <begin position="432"/>
        <end position="454"/>
    </location>
</feature>
<dbReference type="GO" id="GO:0005096">
    <property type="term" value="F:GTPase activator activity"/>
    <property type="evidence" value="ECO:0007669"/>
    <property type="project" value="InterPro"/>
</dbReference>
<keyword evidence="3" id="KW-1185">Reference proteome</keyword>
<dbReference type="Gene3D" id="1.10.167.10">
    <property type="entry name" value="Regulator of G-protein Signalling 4, domain 2"/>
    <property type="match status" value="1"/>
</dbReference>
<protein>
    <submittedName>
        <fullName evidence="4">Regulator of G-protein signaling rgs-6 (inferred by orthology to a C. elegans protein)</fullName>
    </submittedName>
</protein>
<feature type="domain" description="RGS" evidence="2">
    <location>
        <begin position="473"/>
        <end position="586"/>
    </location>
</feature>
<name>A0A0K0G4U9_STRVS</name>
<feature type="region of interest" description="Disordered" evidence="1">
    <location>
        <begin position="831"/>
        <end position="935"/>
    </location>
</feature>
<reference evidence="3" key="1">
    <citation type="submission" date="2014-07" db="EMBL/GenBank/DDBJ databases">
        <authorList>
            <person name="Martin A.A"/>
            <person name="De Silva N."/>
        </authorList>
    </citation>
    <scope>NUCLEOTIDE SEQUENCE</scope>
</reference>
<dbReference type="STRING" id="75913.A0A0K0G4U9"/>
<dbReference type="GO" id="GO:0008277">
    <property type="term" value="P:regulation of G protein-coupled receptor signaling pathway"/>
    <property type="evidence" value="ECO:0007669"/>
    <property type="project" value="TreeGrafter"/>
</dbReference>
<evidence type="ECO:0000256" key="1">
    <source>
        <dbReference type="SAM" id="MobiDB-lite"/>
    </source>
</evidence>
<dbReference type="GO" id="GO:0005737">
    <property type="term" value="C:cytoplasm"/>
    <property type="evidence" value="ECO:0007669"/>
    <property type="project" value="TreeGrafter"/>
</dbReference>
<dbReference type="Pfam" id="PF00615">
    <property type="entry name" value="RGS"/>
    <property type="match status" value="1"/>
</dbReference>
<dbReference type="WBParaSite" id="SVE_1976000.2">
    <property type="protein sequence ID" value="SVE_1976000.2"/>
    <property type="gene ID" value="SVE_1976000"/>
</dbReference>
<accession>A0A0K0G4U9</accession>
<proteinExistence type="predicted"/>
<dbReference type="InterPro" id="IPR044926">
    <property type="entry name" value="RGS_subdomain_2"/>
</dbReference>
<sequence length="1034" mass="115512">MEETTKIINKFNKKQKKSTVSCESIIGEDVNENPGNINLTQSDSNIQVNGESEQNIELLNKPICSISSGNLIENDSSKGGISRFTRNSTNRLRDSRRCHANRQKLTRNTVNNYSIKKSNSKEHSIVQSHLRNISSHISKNNFMKSSPKSTLRRLSSSVSSLIEGKYTFTVSTLSKNKKKLKETKNDLFLLTNFSVSPYHRSNTVRSSLKKDEKSDEFVDIKLSASFDEVNEKTDEIIDDNINYAFKVFNKNDNTLTVSTMDPEDRRKKSISNISKSLGGAIKTSSLINIQSIEENSIIQGLSSDTKQAIPNMWSKNFFFGRKKNTKKIIKKIPSNEMKAENDKERADEVLSTNDQGTNKTNLLVKSLTDPTNSTYLGEDNTQDPSYTFLSKEEQFSTSESAFCDSSTVTNVPLHNLFIGSSSVCFQADLTASQESGNKKQKNQPKPNPPSETEKNFSLLNIMSTLLTASKESDLEKILKCDTKRKPFQNFLEQQFCVENLNFYLAVEEYRKIPDEELTRRKAVGLQIFERHFITHSAEPVNIDNSTNRTIKDAVLAGKFTCDLYDVAQYQIFHLLKYDCWPRYLRAASAEDKDALGLEDSSDNYSKKHSDSAKDSAELQRSFRQTQEVDKFCTLLSNDGCSSERICLRDPRESVAKWIANIATSHGMDKFASEVVDAQTGSTIDPARQAVDALHNRCVRLVSVVFVTVEFLSPNATVKSSTPPQPARVVTVKARHSLTIGSAIRPLFAKYMIDPTQTAICFCGGVDQVPPRTQLGSIPPRKLTVMTYQQLQERQQMPKKELQKLDINASPNMSQKDQNLPFHQHGDVAFYVQPMDNDGKGHKHSAIRSNSSNPRSEGSSTSESIMSRFRRKASQAVGSKDSDQNNYQNNSLKPSNKLSDTKSTVTHTRSGIATNNSQNKGAGGRKISTPKIDNSSKKAVISSIDVPYCGENQKADEAFIIQKNELLKEEEELKKKKENKEVEVSGLSGSQGTNGNLARVPAIYTSAIRSDKEPVSSSNCPETTSNLGWQPADYV</sequence>
<feature type="compositionally biased region" description="Polar residues" evidence="1">
    <location>
        <begin position="1014"/>
        <end position="1027"/>
    </location>
</feature>
<dbReference type="InterPro" id="IPR016137">
    <property type="entry name" value="RGS"/>
</dbReference>